<gene>
    <name evidence="1" type="ORF">HLH48_07125</name>
</gene>
<dbReference type="Proteomes" id="UP000589085">
    <property type="component" value="Unassembled WGS sequence"/>
</dbReference>
<sequence length="210" mass="22792">MMAVALTTGPAPHCDMDASSFDASLLGRAVRVMRDLLADPAAMPDRALRRHSLPLSLHSFDLNMLWLWSEPVAAFLDTVAGLDRLGKAAVTGSGAAYMVALKGLVRRPLSSALAALRVAFRQPPEAATIEQVGRIVLHDLRPSHRGIAADLTAFRDEPLPCRLDLWLEELNWPVLVETAEGRDRAVRTLVAGLSGLTMGAIQREMRRIAA</sequence>
<comment type="caution">
    <text evidence="1">The sequence shown here is derived from an EMBL/GenBank/DDBJ whole genome shotgun (WGS) entry which is preliminary data.</text>
</comment>
<dbReference type="AlphaFoldDB" id="A0A7W4NRA4"/>
<dbReference type="EMBL" id="JABEQJ010000007">
    <property type="protein sequence ID" value="MBB2159945.1"/>
    <property type="molecule type" value="Genomic_DNA"/>
</dbReference>
<dbReference type="RefSeq" id="WP_182996803.1">
    <property type="nucleotide sequence ID" value="NZ_JABEQJ010000007.1"/>
</dbReference>
<organism evidence="1 2">
    <name type="scientific">Gluconacetobacter sacchari</name>
    <dbReference type="NCBI Taxonomy" id="92759"/>
    <lineage>
        <taxon>Bacteria</taxon>
        <taxon>Pseudomonadati</taxon>
        <taxon>Pseudomonadota</taxon>
        <taxon>Alphaproteobacteria</taxon>
        <taxon>Acetobacterales</taxon>
        <taxon>Acetobacteraceae</taxon>
        <taxon>Gluconacetobacter</taxon>
    </lineage>
</organism>
<proteinExistence type="predicted"/>
<name>A0A7W4NRA4_9PROT</name>
<evidence type="ECO:0000313" key="2">
    <source>
        <dbReference type="Proteomes" id="UP000589085"/>
    </source>
</evidence>
<accession>A0A7W4NRA4</accession>
<protein>
    <submittedName>
        <fullName evidence="1">Uncharacterized protein</fullName>
    </submittedName>
</protein>
<evidence type="ECO:0000313" key="1">
    <source>
        <dbReference type="EMBL" id="MBB2159945.1"/>
    </source>
</evidence>
<reference evidence="1 2" key="1">
    <citation type="submission" date="2020-04" db="EMBL/GenBank/DDBJ databases">
        <title>Description of novel Gluconacetobacter.</title>
        <authorList>
            <person name="Sombolestani A."/>
        </authorList>
    </citation>
    <scope>NUCLEOTIDE SEQUENCE [LARGE SCALE GENOMIC DNA]</scope>
    <source>
        <strain evidence="1 2">LMG 19747</strain>
    </source>
</reference>